<protein>
    <recommendedName>
        <fullName evidence="3">chorismate synthase</fullName>
        <ecNumber evidence="3">4.2.3.5</ecNumber>
    </recommendedName>
</protein>
<keyword evidence="5" id="KW-0057">Aromatic amino acid biosynthesis</keyword>
<dbReference type="EMBL" id="JMSE01001200">
    <property type="protein sequence ID" value="KDN63752.1"/>
    <property type="molecule type" value="Genomic_DNA"/>
</dbReference>
<comment type="pathway">
    <text evidence="1">Metabolic intermediate biosynthesis; chorismate biosynthesis; chorismate from D-erythrose 4-phosphate and phosphoenolpyruvate: step 7/7.</text>
</comment>
<dbReference type="OMA" id="FSTRTEN"/>
<proteinExistence type="inferred from homology"/>
<sequence length="193" mass="20938">MDRATVDKFLPVRFPHEESNKKMIDLISKFKERQDSVGGIVTCVIRNPLRSRIPATKGFEIGSGFGGCEIPGSQHNDVFIKAPESELAADVQRMGIRGSKLTTKRNYSGGIQGGISNGVPIYYRVAFKPTATIGQDQTTATYDGSEEGVLAAKGRHNSCVVSGVIPIVEAMARHARHMTKSLLPPIKRENGKA</sequence>
<evidence type="ECO:0000256" key="4">
    <source>
        <dbReference type="ARBA" id="ARBA00022605"/>
    </source>
</evidence>
<dbReference type="SUPFAM" id="SSF103263">
    <property type="entry name" value="Chorismate synthase, AroC"/>
    <property type="match status" value="1"/>
</dbReference>
<dbReference type="eggNOG" id="KOG4492">
    <property type="taxonomic scope" value="Eukaryota"/>
</dbReference>
<dbReference type="GO" id="GO:0009423">
    <property type="term" value="P:chorismate biosynthetic process"/>
    <property type="evidence" value="ECO:0007669"/>
    <property type="project" value="TreeGrafter"/>
</dbReference>
<reference evidence="8" key="1">
    <citation type="journal article" date="2014" name="Genome Announc.">
        <title>Draft genome sequence of Colletotrichum sublineola, a destructive pathogen of cultivated sorghum.</title>
        <authorList>
            <person name="Baroncelli R."/>
            <person name="Sanz-Martin J.M."/>
            <person name="Rech G.E."/>
            <person name="Sukno S.A."/>
            <person name="Thon M.R."/>
        </authorList>
    </citation>
    <scope>NUCLEOTIDE SEQUENCE [LARGE SCALE GENOMIC DNA]</scope>
    <source>
        <strain evidence="8">TX430BB</strain>
    </source>
</reference>
<dbReference type="EC" id="4.2.3.5" evidence="3"/>
<dbReference type="STRING" id="1173701.A0A066X496"/>
<organism evidence="7 8">
    <name type="scientific">Colletotrichum sublineola</name>
    <name type="common">Sorghum anthracnose fungus</name>
    <dbReference type="NCBI Taxonomy" id="1173701"/>
    <lineage>
        <taxon>Eukaryota</taxon>
        <taxon>Fungi</taxon>
        <taxon>Dikarya</taxon>
        <taxon>Ascomycota</taxon>
        <taxon>Pezizomycotina</taxon>
        <taxon>Sordariomycetes</taxon>
        <taxon>Hypocreomycetidae</taxon>
        <taxon>Glomerellales</taxon>
        <taxon>Glomerellaceae</taxon>
        <taxon>Colletotrichum</taxon>
        <taxon>Colletotrichum graminicola species complex</taxon>
    </lineage>
</organism>
<evidence type="ECO:0000256" key="2">
    <source>
        <dbReference type="ARBA" id="ARBA00008014"/>
    </source>
</evidence>
<evidence type="ECO:0000256" key="5">
    <source>
        <dbReference type="ARBA" id="ARBA00023141"/>
    </source>
</evidence>
<dbReference type="PANTHER" id="PTHR21085">
    <property type="entry name" value="CHORISMATE SYNTHASE"/>
    <property type="match status" value="1"/>
</dbReference>
<evidence type="ECO:0000256" key="1">
    <source>
        <dbReference type="ARBA" id="ARBA00005044"/>
    </source>
</evidence>
<name>A0A066X496_COLSU</name>
<dbReference type="AlphaFoldDB" id="A0A066X496"/>
<dbReference type="GO" id="GO:0008652">
    <property type="term" value="P:amino acid biosynthetic process"/>
    <property type="evidence" value="ECO:0007669"/>
    <property type="project" value="UniProtKB-KW"/>
</dbReference>
<dbReference type="GO" id="GO:0005829">
    <property type="term" value="C:cytosol"/>
    <property type="evidence" value="ECO:0007669"/>
    <property type="project" value="TreeGrafter"/>
</dbReference>
<dbReference type="Proteomes" id="UP000027238">
    <property type="component" value="Unassembled WGS sequence"/>
</dbReference>
<evidence type="ECO:0000313" key="7">
    <source>
        <dbReference type="EMBL" id="KDN63752.1"/>
    </source>
</evidence>
<dbReference type="HOGENOM" id="CLU_1408663_0_0_1"/>
<evidence type="ECO:0000313" key="8">
    <source>
        <dbReference type="Proteomes" id="UP000027238"/>
    </source>
</evidence>
<gene>
    <name evidence="7" type="ORF">CSUB01_03215</name>
</gene>
<keyword evidence="8" id="KW-1185">Reference proteome</keyword>
<evidence type="ECO:0000256" key="3">
    <source>
        <dbReference type="ARBA" id="ARBA00013036"/>
    </source>
</evidence>
<comment type="caution">
    <text evidence="7">The sequence shown here is derived from an EMBL/GenBank/DDBJ whole genome shotgun (WGS) entry which is preliminary data.</text>
</comment>
<dbReference type="PANTHER" id="PTHR21085:SF0">
    <property type="entry name" value="CHORISMATE SYNTHASE"/>
    <property type="match status" value="1"/>
</dbReference>
<dbReference type="InterPro" id="IPR035904">
    <property type="entry name" value="Chorismate_synth_AroC_sf"/>
</dbReference>
<dbReference type="GO" id="GO:0010181">
    <property type="term" value="F:FMN binding"/>
    <property type="evidence" value="ECO:0007669"/>
    <property type="project" value="TreeGrafter"/>
</dbReference>
<keyword evidence="4" id="KW-0028">Amino-acid biosynthesis</keyword>
<keyword evidence="6" id="KW-0456">Lyase</keyword>
<accession>A0A066X496</accession>
<dbReference type="GO" id="GO:0004107">
    <property type="term" value="F:chorismate synthase activity"/>
    <property type="evidence" value="ECO:0007669"/>
    <property type="project" value="UniProtKB-EC"/>
</dbReference>
<comment type="similarity">
    <text evidence="2">Belongs to the chorismate synthase family.</text>
</comment>
<evidence type="ECO:0000256" key="6">
    <source>
        <dbReference type="ARBA" id="ARBA00023239"/>
    </source>
</evidence>
<dbReference type="Pfam" id="PF01264">
    <property type="entry name" value="Chorismate_synt"/>
    <property type="match status" value="1"/>
</dbReference>
<dbReference type="Gene3D" id="3.60.150.10">
    <property type="entry name" value="Chorismate synthase AroC"/>
    <property type="match status" value="2"/>
</dbReference>
<dbReference type="GO" id="GO:0009073">
    <property type="term" value="P:aromatic amino acid family biosynthetic process"/>
    <property type="evidence" value="ECO:0007669"/>
    <property type="project" value="UniProtKB-KW"/>
</dbReference>
<dbReference type="OrthoDB" id="1721239at2759"/>
<dbReference type="InterPro" id="IPR000453">
    <property type="entry name" value="Chorismate_synth"/>
</dbReference>